<reference evidence="9" key="1">
    <citation type="submission" date="2014-09" db="EMBL/GenBank/DDBJ databases">
        <authorList>
            <person name="Sharma Rahul"/>
            <person name="Thines Marco"/>
        </authorList>
    </citation>
    <scope>NUCLEOTIDE SEQUENCE [LARGE SCALE GENOMIC DNA]</scope>
</reference>
<keyword evidence="3 7" id="KW-0812">Transmembrane</keyword>
<sequence>MKTESPRTKSVTAFEPFEKSSPNVVAKNEDESLQRRRCCSQKAWAITLIVMGSLSVLGSILYGTAVPAIVGAALEDDIVYCTTSEVLKENYVDPFGDCDDCSPYYVSMYMFNATNAEEFLATNTKLQVQEMGPYVYRRREIKLDVVLSNDASTVSYKTYTYHTYETDKSCAGCSDTDEIISFDTGYFSAIAATGGEFNLLATIAAQSFALNASLSEITAIVNESGEQMMRWLNGLNSLDPVAMKTVTTNTSILQFLTSGPNAIAHLDLSGFAFNGLFVKRLATQWALGYPSMLAGLLLGANYINTCQTSMNAMCSSCSGSSCLNIATACTQCAQGAALMAVNTVTCGLIESIYAAKYGETEATSFVATTCRLCETIGLCAAPLPGTVESSGLDYSRVAPNASTLQRHVKRTGCDDDSKIGTYVEYNGFTVAPIWADLNERRNPTLAELNAFSRYANCASPVANITCYNVSGTDGAALKPGGVTIHGMAKHTTADSLALYSGAIKSSVTFANMNTKVDLNGVSLHRFGTPSNTFNYTDQNAAIGTGIPLDGLHQLSFITGFLTYLSGPFFIYSDTSLLEAVEMINSEGTVMTANIMYESDGSLVDSFRKAYTTFLDIEAGTGLTLRVRKRSQISFAVAGSSAVSNASMSDLVWPTLQTEVILPTYWVEEAAEAKDSILDKFKSTLTFVKTFLPALIVLIVVGVLELGGGLLLWRRHKVQAKELHYI</sequence>
<dbReference type="Pfam" id="PF01130">
    <property type="entry name" value="CD36"/>
    <property type="match status" value="3"/>
</dbReference>
<name>A0A0P1AM24_PLAHL</name>
<dbReference type="PRINTS" id="PR01609">
    <property type="entry name" value="CD36FAMILY"/>
</dbReference>
<dbReference type="InterPro" id="IPR002159">
    <property type="entry name" value="CD36_fam"/>
</dbReference>
<dbReference type="GeneID" id="36407809"/>
<evidence type="ECO:0000256" key="1">
    <source>
        <dbReference type="ARBA" id="ARBA00004370"/>
    </source>
</evidence>
<evidence type="ECO:0000256" key="3">
    <source>
        <dbReference type="ARBA" id="ARBA00022692"/>
    </source>
</evidence>
<keyword evidence="4 7" id="KW-1133">Transmembrane helix</keyword>
<keyword evidence="9" id="KW-1185">Reference proteome</keyword>
<dbReference type="GO" id="GO:0005044">
    <property type="term" value="F:scavenger receptor activity"/>
    <property type="evidence" value="ECO:0007669"/>
    <property type="project" value="TreeGrafter"/>
</dbReference>
<dbReference type="OMA" id="RYANCAS"/>
<evidence type="ECO:0000313" key="9">
    <source>
        <dbReference type="Proteomes" id="UP000054928"/>
    </source>
</evidence>
<dbReference type="AlphaFoldDB" id="A0A0P1AM24"/>
<keyword evidence="6" id="KW-0325">Glycoprotein</keyword>
<proteinExistence type="inferred from homology"/>
<dbReference type="OrthoDB" id="514335at2759"/>
<dbReference type="STRING" id="4781.A0A0P1AM24"/>
<dbReference type="PANTHER" id="PTHR11923:SF51">
    <property type="entry name" value="LYSOSOME MEMBRANE PROTEIN 2"/>
    <property type="match status" value="1"/>
</dbReference>
<dbReference type="EMBL" id="CCYD01000645">
    <property type="protein sequence ID" value="CEG42484.1"/>
    <property type="molecule type" value="Genomic_DNA"/>
</dbReference>
<organism evidence="8 9">
    <name type="scientific">Plasmopara halstedii</name>
    <name type="common">Downy mildew of sunflower</name>
    <dbReference type="NCBI Taxonomy" id="4781"/>
    <lineage>
        <taxon>Eukaryota</taxon>
        <taxon>Sar</taxon>
        <taxon>Stramenopiles</taxon>
        <taxon>Oomycota</taxon>
        <taxon>Peronosporomycetes</taxon>
        <taxon>Peronosporales</taxon>
        <taxon>Peronosporaceae</taxon>
        <taxon>Plasmopara</taxon>
    </lineage>
</organism>
<comment type="subcellular location">
    <subcellularLocation>
        <location evidence="1">Membrane</location>
    </subcellularLocation>
</comment>
<dbReference type="GO" id="GO:0005737">
    <property type="term" value="C:cytoplasm"/>
    <property type="evidence" value="ECO:0007669"/>
    <property type="project" value="TreeGrafter"/>
</dbReference>
<evidence type="ECO:0000256" key="4">
    <source>
        <dbReference type="ARBA" id="ARBA00022989"/>
    </source>
</evidence>
<evidence type="ECO:0000313" key="8">
    <source>
        <dbReference type="EMBL" id="CEG42484.1"/>
    </source>
</evidence>
<evidence type="ECO:0000256" key="2">
    <source>
        <dbReference type="ARBA" id="ARBA00010532"/>
    </source>
</evidence>
<accession>A0A0P1AM24</accession>
<evidence type="ECO:0000256" key="5">
    <source>
        <dbReference type="ARBA" id="ARBA00023136"/>
    </source>
</evidence>
<feature type="transmembrane region" description="Helical" evidence="7">
    <location>
        <begin position="690"/>
        <end position="712"/>
    </location>
</feature>
<dbReference type="RefSeq" id="XP_024578853.1">
    <property type="nucleotide sequence ID" value="XM_024728369.1"/>
</dbReference>
<keyword evidence="5 7" id="KW-0472">Membrane</keyword>
<evidence type="ECO:0000256" key="7">
    <source>
        <dbReference type="SAM" id="Phobius"/>
    </source>
</evidence>
<dbReference type="PANTHER" id="PTHR11923">
    <property type="entry name" value="SCAVENGER RECEPTOR CLASS B TYPE-1 SR-B1"/>
    <property type="match status" value="1"/>
</dbReference>
<dbReference type="GO" id="GO:0016020">
    <property type="term" value="C:membrane"/>
    <property type="evidence" value="ECO:0007669"/>
    <property type="project" value="UniProtKB-SubCell"/>
</dbReference>
<dbReference type="Proteomes" id="UP000054928">
    <property type="component" value="Unassembled WGS sequence"/>
</dbReference>
<protein>
    <submittedName>
        <fullName evidence="8">Croquemort-like mating protein</fullName>
    </submittedName>
</protein>
<evidence type="ECO:0000256" key="6">
    <source>
        <dbReference type="ARBA" id="ARBA00023180"/>
    </source>
</evidence>
<feature type="transmembrane region" description="Helical" evidence="7">
    <location>
        <begin position="43"/>
        <end position="62"/>
    </location>
</feature>
<comment type="similarity">
    <text evidence="2">Belongs to the CD36 family.</text>
</comment>